<dbReference type="GO" id="GO:0005737">
    <property type="term" value="C:cytoplasm"/>
    <property type="evidence" value="ECO:0007669"/>
    <property type="project" value="TreeGrafter"/>
</dbReference>
<reference evidence="3" key="1">
    <citation type="submission" date="2023-06" db="EMBL/GenBank/DDBJ databases">
        <authorList>
            <consortium name="Lawrence Berkeley National Laboratory"/>
            <person name="Ahrendt S."/>
            <person name="Sahu N."/>
            <person name="Indic B."/>
            <person name="Wong-Bajracharya J."/>
            <person name="Merenyi Z."/>
            <person name="Ke H.-M."/>
            <person name="Monk M."/>
            <person name="Kocsube S."/>
            <person name="Drula E."/>
            <person name="Lipzen A."/>
            <person name="Balint B."/>
            <person name="Henrissat B."/>
            <person name="Andreopoulos B."/>
            <person name="Martin F.M."/>
            <person name="Harder C.B."/>
            <person name="Rigling D."/>
            <person name="Ford K.L."/>
            <person name="Foster G.D."/>
            <person name="Pangilinan J."/>
            <person name="Papanicolaou A."/>
            <person name="Barry K."/>
            <person name="LaButti K."/>
            <person name="Viragh M."/>
            <person name="Koriabine M."/>
            <person name="Yan M."/>
            <person name="Riley R."/>
            <person name="Champramary S."/>
            <person name="Plett K.L."/>
            <person name="Tsai I.J."/>
            <person name="Slot J."/>
            <person name="Sipos G."/>
            <person name="Plett J."/>
            <person name="Nagy L.G."/>
            <person name="Grigoriev I.V."/>
        </authorList>
    </citation>
    <scope>NUCLEOTIDE SEQUENCE</scope>
    <source>
        <strain evidence="3">FPL87.14</strain>
    </source>
</reference>
<dbReference type="EMBL" id="JAUEPT010000105">
    <property type="protein sequence ID" value="KAK0431859.1"/>
    <property type="molecule type" value="Genomic_DNA"/>
</dbReference>
<dbReference type="InterPro" id="IPR011600">
    <property type="entry name" value="Pept_C14_caspase"/>
</dbReference>
<feature type="domain" description="Peptidase C14 caspase" evidence="2">
    <location>
        <begin position="4"/>
        <end position="97"/>
    </location>
</feature>
<dbReference type="Pfam" id="PF00656">
    <property type="entry name" value="Peptidase_C14"/>
    <property type="match status" value="1"/>
</dbReference>
<dbReference type="GO" id="GO:0006508">
    <property type="term" value="P:proteolysis"/>
    <property type="evidence" value="ECO:0007669"/>
    <property type="project" value="InterPro"/>
</dbReference>
<accession>A0AA39IZ58</accession>
<evidence type="ECO:0000313" key="4">
    <source>
        <dbReference type="Proteomes" id="UP001175226"/>
    </source>
</evidence>
<dbReference type="InterPro" id="IPR050452">
    <property type="entry name" value="Metacaspase"/>
</dbReference>
<dbReference type="PANTHER" id="PTHR48104">
    <property type="entry name" value="METACASPASE-4"/>
    <property type="match status" value="1"/>
</dbReference>
<comment type="caution">
    <text evidence="3">The sequence shown here is derived from an EMBL/GenBank/DDBJ whole genome shotgun (WGS) entry which is preliminary data.</text>
</comment>
<organism evidence="3 4">
    <name type="scientific">Armillaria borealis</name>
    <dbReference type="NCBI Taxonomy" id="47425"/>
    <lineage>
        <taxon>Eukaryota</taxon>
        <taxon>Fungi</taxon>
        <taxon>Dikarya</taxon>
        <taxon>Basidiomycota</taxon>
        <taxon>Agaricomycotina</taxon>
        <taxon>Agaricomycetes</taxon>
        <taxon>Agaricomycetidae</taxon>
        <taxon>Agaricales</taxon>
        <taxon>Marasmiineae</taxon>
        <taxon>Physalacriaceae</taxon>
        <taxon>Armillaria</taxon>
    </lineage>
</organism>
<keyword evidence="4" id="KW-1185">Reference proteome</keyword>
<dbReference type="Gene3D" id="3.40.50.1460">
    <property type="match status" value="1"/>
</dbReference>
<name>A0AA39IZ58_9AGAR</name>
<sequence length="125" mass="13586">SNFWAIIIGIDSYQTCLLRGCVSDTLLVEKYLKEEIGIPQDQIQRLLGSQGTSVDDSLFPSCTNIVNTLLALVDNPQIKVGDNIIIYFSGHGLGYSPNDYHLSNTEDNHSLGGVDGSIEAICPID</sequence>
<dbReference type="Proteomes" id="UP001175226">
    <property type="component" value="Unassembled WGS sequence"/>
</dbReference>
<comment type="similarity">
    <text evidence="1">Belongs to the peptidase C14B family.</text>
</comment>
<protein>
    <recommendedName>
        <fullName evidence="2">Peptidase C14 caspase domain-containing protein</fullName>
    </recommendedName>
</protein>
<feature type="non-terminal residue" evidence="3">
    <location>
        <position position="1"/>
    </location>
</feature>
<evidence type="ECO:0000313" key="3">
    <source>
        <dbReference type="EMBL" id="KAK0431859.1"/>
    </source>
</evidence>
<gene>
    <name evidence="3" type="ORF">EV421DRAFT_1720104</name>
</gene>
<evidence type="ECO:0000256" key="1">
    <source>
        <dbReference type="ARBA" id="ARBA00009005"/>
    </source>
</evidence>
<proteinExistence type="inferred from homology"/>
<dbReference type="AlphaFoldDB" id="A0AA39IZ58"/>
<dbReference type="GO" id="GO:0004197">
    <property type="term" value="F:cysteine-type endopeptidase activity"/>
    <property type="evidence" value="ECO:0007669"/>
    <property type="project" value="InterPro"/>
</dbReference>
<evidence type="ECO:0000259" key="2">
    <source>
        <dbReference type="Pfam" id="PF00656"/>
    </source>
</evidence>
<dbReference type="PANTHER" id="PTHR48104:SF30">
    <property type="entry name" value="METACASPASE-1"/>
    <property type="match status" value="1"/>
</dbReference>